<dbReference type="Pfam" id="PF13191">
    <property type="entry name" value="AAA_16"/>
    <property type="match status" value="1"/>
</dbReference>
<dbReference type="InterPro" id="IPR027417">
    <property type="entry name" value="P-loop_NTPase"/>
</dbReference>
<name>A0A160PEL6_9HYPH</name>
<feature type="domain" description="Orc1-like AAA ATPase" evidence="1">
    <location>
        <begin position="15"/>
        <end position="201"/>
    </location>
</feature>
<evidence type="ECO:0000313" key="3">
    <source>
        <dbReference type="Proteomes" id="UP000218288"/>
    </source>
</evidence>
<dbReference type="Proteomes" id="UP000218288">
    <property type="component" value="Chromosome"/>
</dbReference>
<dbReference type="RefSeq" id="WP_244573544.1">
    <property type="nucleotide sequence ID" value="NZ_AP014809.1"/>
</dbReference>
<evidence type="ECO:0000313" key="2">
    <source>
        <dbReference type="EMBL" id="BAU91014.1"/>
    </source>
</evidence>
<evidence type="ECO:0000259" key="1">
    <source>
        <dbReference type="Pfam" id="PF13191"/>
    </source>
</evidence>
<dbReference type="PANTHER" id="PTHR34301">
    <property type="entry name" value="DNA-BINDING PROTEIN-RELATED"/>
    <property type="match status" value="1"/>
</dbReference>
<dbReference type="AlphaFoldDB" id="A0A160PEL6"/>
<reference evidence="2 3" key="1">
    <citation type="journal article" date="2016" name="Genome Announc.">
        <title>Complete Genome Sequence of Methylobacterium populi P-1M, Isolated from Pink-Pigmented Household Biofilm.</title>
        <authorList>
            <person name="Morohoshi T."/>
            <person name="Ikeda T."/>
        </authorList>
    </citation>
    <scope>NUCLEOTIDE SEQUENCE [LARGE SCALE GENOMIC DNA]</scope>
    <source>
        <strain evidence="2 3">P-1M</strain>
    </source>
</reference>
<dbReference type="EMBL" id="AP014809">
    <property type="protein sequence ID" value="BAU91014.1"/>
    <property type="molecule type" value="Genomic_DNA"/>
</dbReference>
<dbReference type="PANTHER" id="PTHR34301:SF8">
    <property type="entry name" value="ATPASE DOMAIN-CONTAINING PROTEIN"/>
    <property type="match status" value="1"/>
</dbReference>
<proteinExistence type="predicted"/>
<dbReference type="SUPFAM" id="SSF52540">
    <property type="entry name" value="P-loop containing nucleoside triphosphate hydrolases"/>
    <property type="match status" value="1"/>
</dbReference>
<sequence length="394" mass="43171">MRNPFAPGAGTPPPELAGRADLIQEGTIAIQRMAAGRPTQSIIMVGLRGVGKTVLLNRFEEVATESGCKASLVEAHEGKGLPELMAPHLRSILYSLCHVQNAKDLARRGLRGLKGFLNGLRINISDIDFGLSIDAEEELADSGNIEADFPDLIVAVAQAAKAASKPVALLIDELQYLSEEEFSALIMGVHKVNQKNLPLIVIGAGLPQIRALAGNSKSYAERLFRFPDIGALKTLDAVEAIQEPAKSEGARFEDRAITHILEITERYPYFLQQWGYVAWHISETNVITEETARRADALAIAELDKSFFQMRFDRCTPSEKRYMRALAEFGAGKQRSGEIADLLGVKVQSVAPTRSALIKKGMIYSPAHGDTEFTVPLFDQYMRRAIPNFDTGHA</sequence>
<gene>
    <name evidence="2" type="ORF">MPPM_2409</name>
</gene>
<accession>A0A160PEL6</accession>
<dbReference type="Gene3D" id="3.40.50.300">
    <property type="entry name" value="P-loop containing nucleotide triphosphate hydrolases"/>
    <property type="match status" value="1"/>
</dbReference>
<protein>
    <recommendedName>
        <fullName evidence="1">Orc1-like AAA ATPase domain-containing protein</fullName>
    </recommendedName>
</protein>
<dbReference type="InterPro" id="IPR041664">
    <property type="entry name" value="AAA_16"/>
</dbReference>
<organism evidence="2 3">
    <name type="scientific">Methylorubrum populi</name>
    <dbReference type="NCBI Taxonomy" id="223967"/>
    <lineage>
        <taxon>Bacteria</taxon>
        <taxon>Pseudomonadati</taxon>
        <taxon>Pseudomonadota</taxon>
        <taxon>Alphaproteobacteria</taxon>
        <taxon>Hyphomicrobiales</taxon>
        <taxon>Methylobacteriaceae</taxon>
        <taxon>Methylorubrum</taxon>
    </lineage>
</organism>